<dbReference type="SUPFAM" id="SSF52266">
    <property type="entry name" value="SGNH hydrolase"/>
    <property type="match status" value="1"/>
</dbReference>
<dbReference type="InterPro" id="IPR036514">
    <property type="entry name" value="SGNH_hydro_sf"/>
</dbReference>
<organism evidence="1 2">
    <name type="scientific">Neonectria punicea</name>
    <dbReference type="NCBI Taxonomy" id="979145"/>
    <lineage>
        <taxon>Eukaryota</taxon>
        <taxon>Fungi</taxon>
        <taxon>Dikarya</taxon>
        <taxon>Ascomycota</taxon>
        <taxon>Pezizomycotina</taxon>
        <taxon>Sordariomycetes</taxon>
        <taxon>Hypocreomycetidae</taxon>
        <taxon>Hypocreales</taxon>
        <taxon>Nectriaceae</taxon>
        <taxon>Neonectria</taxon>
    </lineage>
</organism>
<dbReference type="Gene3D" id="3.40.50.1110">
    <property type="entry name" value="SGNH hydrolase"/>
    <property type="match status" value="2"/>
</dbReference>
<protein>
    <submittedName>
        <fullName evidence="1">Uncharacterized protein</fullName>
    </submittedName>
</protein>
<keyword evidence="2" id="KW-1185">Reference proteome</keyword>
<evidence type="ECO:0000313" key="1">
    <source>
        <dbReference type="EMBL" id="KAK7397606.1"/>
    </source>
</evidence>
<evidence type="ECO:0000313" key="2">
    <source>
        <dbReference type="Proteomes" id="UP001498476"/>
    </source>
</evidence>
<dbReference type="InterPro" id="IPR037460">
    <property type="entry name" value="SEST-like"/>
</dbReference>
<comment type="caution">
    <text evidence="1">The sequence shown here is derived from an EMBL/GenBank/DDBJ whole genome shotgun (WGS) entry which is preliminary data.</text>
</comment>
<name>A0ABR1GHJ6_9HYPO</name>
<accession>A0ABR1GHJ6</accession>
<reference evidence="1 2" key="1">
    <citation type="journal article" date="2025" name="Microbiol. Resour. Announc.">
        <title>Draft genome sequences for Neonectria magnoliae and Neonectria punicea, canker pathogens of Liriodendron tulipifera and Acer saccharum in West Virginia.</title>
        <authorList>
            <person name="Petronek H.M."/>
            <person name="Kasson M.T."/>
            <person name="Metheny A.M."/>
            <person name="Stauder C.M."/>
            <person name="Lovett B."/>
            <person name="Lynch S.C."/>
            <person name="Garnas J.R."/>
            <person name="Kasson L.R."/>
            <person name="Stajich J.E."/>
        </authorList>
    </citation>
    <scope>NUCLEOTIDE SEQUENCE [LARGE SCALE GENOMIC DNA]</scope>
    <source>
        <strain evidence="1 2">NRRL 64653</strain>
    </source>
</reference>
<sequence length="326" mass="36577">MVALNLFSLNPLDSFAAGIGAGSQFGLVHLDDCHRYDRGYPSVLQAFINDHSIKDENLKACAGHKAKQVKARAEFLDETVDLAMHSSSTRAQKMAQTSATVCLGNYWQQSPENGSGNKMAKGVRRQLNELVVAVNNKIDEVVRNFNDAKIQFINYDDSFNTHRFCEDRFTEPQRHSEERLDLFMHQYYTPGGQLQDDGEYLEVNVSAEAKDLAEGMLEFVNGHPDAQVATPFDEHPVDISRLQVYIPSGIMKVFHPTQKDHEQIAIEVWNAYTRESAPQPSGGLQPLPDGFPIGDSGTRVSGNFPRSFVLLDSNQPVRDILYRMRD</sequence>
<dbReference type="Proteomes" id="UP001498476">
    <property type="component" value="Unassembled WGS sequence"/>
</dbReference>
<dbReference type="PANTHER" id="PTHR37981:SF1">
    <property type="entry name" value="SGNH HYDROLASE-TYPE ESTERASE DOMAIN-CONTAINING PROTEIN"/>
    <property type="match status" value="1"/>
</dbReference>
<gene>
    <name evidence="1" type="ORF">QQX98_013027</name>
</gene>
<proteinExistence type="predicted"/>
<dbReference type="EMBL" id="JAZAVJ010000475">
    <property type="protein sequence ID" value="KAK7397606.1"/>
    <property type="molecule type" value="Genomic_DNA"/>
</dbReference>
<dbReference type="PANTHER" id="PTHR37981">
    <property type="entry name" value="LIPASE 2"/>
    <property type="match status" value="1"/>
</dbReference>